<comment type="caution">
    <text evidence="3">The sequence shown here is derived from an EMBL/GenBank/DDBJ whole genome shotgun (WGS) entry which is preliminary data.</text>
</comment>
<feature type="domain" description="F-box" evidence="2">
    <location>
        <begin position="42"/>
        <end position="80"/>
    </location>
</feature>
<gene>
    <name evidence="3" type="ORF">EEDITHA_LOCUS19462</name>
</gene>
<dbReference type="GO" id="GO:0016567">
    <property type="term" value="P:protein ubiquitination"/>
    <property type="evidence" value="ECO:0007669"/>
    <property type="project" value="InterPro"/>
</dbReference>
<dbReference type="Proteomes" id="UP001153954">
    <property type="component" value="Unassembled WGS sequence"/>
</dbReference>
<dbReference type="Gene3D" id="1.20.1280.50">
    <property type="match status" value="1"/>
</dbReference>
<evidence type="ECO:0000256" key="1">
    <source>
        <dbReference type="SAM" id="MobiDB-lite"/>
    </source>
</evidence>
<evidence type="ECO:0000313" key="4">
    <source>
        <dbReference type="Proteomes" id="UP001153954"/>
    </source>
</evidence>
<sequence length="593" mass="64290">MTQCYEILGRNDTGKEKHERARDEEYGLWQGVGAYEADTAVVLECVFARLPPAELWRCGAVCRAWRRAAGDRALWRRLLLPRAAPHALRALADTQAAAEHTEGEWSWRAEYGLQAARWRRCGRLPRGAGAAPLQCAALHDDGACLALVDEDAHVTIWEHTRSLVDGDAADEWAMRWSGVASPEWRGAALAQWAPRARRLLLAGRLALVERHETLVLQFDEEWCSRVACRGASGPGAAGCWVDDDTFLSLRLRLLAPRRACTTLWLNSATQEIYSEFAAVTTPLLRIYNEAAAHFSHILVAEVPSEDTTACQTKTNNLTEEFSSEPSASYFCALRPQKISKDKKRKLLIAAGGVAGGARGQAQALVAWALPALELPMMWVDDQLAQRVARRRARPRAPDAAPDHVPSEDDVRALCSAPAAACCLHAQIFGIVLHPSGGCVWATTDAGVSCVSLPALTPLLRLPRAAAPHAPDLPSHYLVPCVDEDYFVTPAGVGSGRVCLWTVRSARRGAQLSHGAPAVAAFLPRGPGAPRAPTDPRAPTAPRAPGAPHAAPAPHATRAPRRLLVLATDGLHVYVGEPTQLSPDFKLRHCVENN</sequence>
<organism evidence="3 4">
    <name type="scientific">Euphydryas editha</name>
    <name type="common">Edith's checkerspot</name>
    <dbReference type="NCBI Taxonomy" id="104508"/>
    <lineage>
        <taxon>Eukaryota</taxon>
        <taxon>Metazoa</taxon>
        <taxon>Ecdysozoa</taxon>
        <taxon>Arthropoda</taxon>
        <taxon>Hexapoda</taxon>
        <taxon>Insecta</taxon>
        <taxon>Pterygota</taxon>
        <taxon>Neoptera</taxon>
        <taxon>Endopterygota</taxon>
        <taxon>Lepidoptera</taxon>
        <taxon>Glossata</taxon>
        <taxon>Ditrysia</taxon>
        <taxon>Papilionoidea</taxon>
        <taxon>Nymphalidae</taxon>
        <taxon>Nymphalinae</taxon>
        <taxon>Euphydryas</taxon>
    </lineage>
</organism>
<evidence type="ECO:0000259" key="2">
    <source>
        <dbReference type="Pfam" id="PF12937"/>
    </source>
</evidence>
<dbReference type="PANTHER" id="PTHR20995">
    <property type="entry name" value="F-BOX/WD REPEAT-CONTAINING PROTEIN 5"/>
    <property type="match status" value="1"/>
</dbReference>
<dbReference type="InterPro" id="IPR042508">
    <property type="entry name" value="FBXW5"/>
</dbReference>
<evidence type="ECO:0000313" key="3">
    <source>
        <dbReference type="EMBL" id="CAH2105165.1"/>
    </source>
</evidence>
<dbReference type="EMBL" id="CAKOGL010000027">
    <property type="protein sequence ID" value="CAH2105165.1"/>
    <property type="molecule type" value="Genomic_DNA"/>
</dbReference>
<dbReference type="InterPro" id="IPR001810">
    <property type="entry name" value="F-box_dom"/>
</dbReference>
<accession>A0AAU9V4M8</accession>
<reference evidence="3" key="1">
    <citation type="submission" date="2022-03" db="EMBL/GenBank/DDBJ databases">
        <authorList>
            <person name="Tunstrom K."/>
        </authorList>
    </citation>
    <scope>NUCLEOTIDE SEQUENCE</scope>
</reference>
<feature type="compositionally biased region" description="Low complexity" evidence="1">
    <location>
        <begin position="523"/>
        <end position="556"/>
    </location>
</feature>
<dbReference type="AlphaFoldDB" id="A0AAU9V4M8"/>
<dbReference type="GO" id="GO:0019005">
    <property type="term" value="C:SCF ubiquitin ligase complex"/>
    <property type="evidence" value="ECO:0007669"/>
    <property type="project" value="InterPro"/>
</dbReference>
<dbReference type="PANTHER" id="PTHR20995:SF17">
    <property type="entry name" value="F-BOX_WD REPEAT-CONTAINING PROTEIN 5"/>
    <property type="match status" value="1"/>
</dbReference>
<dbReference type="InterPro" id="IPR036047">
    <property type="entry name" value="F-box-like_dom_sf"/>
</dbReference>
<name>A0AAU9V4M8_EUPED</name>
<dbReference type="SUPFAM" id="SSF81383">
    <property type="entry name" value="F-box domain"/>
    <property type="match status" value="1"/>
</dbReference>
<keyword evidence="4" id="KW-1185">Reference proteome</keyword>
<dbReference type="Pfam" id="PF12937">
    <property type="entry name" value="F-box-like"/>
    <property type="match status" value="1"/>
</dbReference>
<protein>
    <recommendedName>
        <fullName evidence="2">F-box domain-containing protein</fullName>
    </recommendedName>
</protein>
<feature type="region of interest" description="Disordered" evidence="1">
    <location>
        <begin position="523"/>
        <end position="557"/>
    </location>
</feature>
<dbReference type="GO" id="GO:0080008">
    <property type="term" value="C:Cul4-RING E3 ubiquitin ligase complex"/>
    <property type="evidence" value="ECO:0007669"/>
    <property type="project" value="InterPro"/>
</dbReference>
<proteinExistence type="predicted"/>